<dbReference type="EMBL" id="CAJNRF010016412">
    <property type="protein sequence ID" value="CAF2199482.1"/>
    <property type="molecule type" value="Genomic_DNA"/>
</dbReference>
<organism evidence="6 8">
    <name type="scientific">Rotaria magnacalcarata</name>
    <dbReference type="NCBI Taxonomy" id="392030"/>
    <lineage>
        <taxon>Eukaryota</taxon>
        <taxon>Metazoa</taxon>
        <taxon>Spiralia</taxon>
        <taxon>Gnathifera</taxon>
        <taxon>Rotifera</taxon>
        <taxon>Eurotatoria</taxon>
        <taxon>Bdelloidea</taxon>
        <taxon>Philodinida</taxon>
        <taxon>Philodinidae</taxon>
        <taxon>Rotaria</taxon>
    </lineage>
</organism>
<dbReference type="AlphaFoldDB" id="A0A816ZDM5"/>
<feature type="region of interest" description="Disordered" evidence="5">
    <location>
        <begin position="353"/>
        <end position="401"/>
    </location>
</feature>
<comment type="caution">
    <text evidence="6">The sequence shown here is derived from an EMBL/GenBank/DDBJ whole genome shotgun (WGS) entry which is preliminary data.</text>
</comment>
<evidence type="ECO:0000313" key="7">
    <source>
        <dbReference type="EMBL" id="CAF4106548.1"/>
    </source>
</evidence>
<evidence type="ECO:0000256" key="2">
    <source>
        <dbReference type="ARBA" id="ARBA00006374"/>
    </source>
</evidence>
<evidence type="ECO:0000256" key="1">
    <source>
        <dbReference type="ARBA" id="ARBA00004123"/>
    </source>
</evidence>
<proteinExistence type="inferred from homology"/>
<evidence type="ECO:0000256" key="4">
    <source>
        <dbReference type="ARBA" id="ARBA00023242"/>
    </source>
</evidence>
<reference evidence="6" key="1">
    <citation type="submission" date="2021-02" db="EMBL/GenBank/DDBJ databases">
        <authorList>
            <person name="Nowell W R."/>
        </authorList>
    </citation>
    <scope>NUCLEOTIDE SEQUENCE</scope>
</reference>
<comment type="subcellular location">
    <subcellularLocation>
        <location evidence="1">Nucleus</location>
    </subcellularLocation>
</comment>
<protein>
    <submittedName>
        <fullName evidence="6">Uncharacterized protein</fullName>
    </submittedName>
</protein>
<dbReference type="Proteomes" id="UP000663856">
    <property type="component" value="Unassembled WGS sequence"/>
</dbReference>
<gene>
    <name evidence="7" type="ORF">OVN521_LOCUS21186</name>
    <name evidence="6" type="ORF">WKI299_LOCUS34417</name>
</gene>
<dbReference type="GO" id="GO:0006364">
    <property type="term" value="P:rRNA processing"/>
    <property type="evidence" value="ECO:0007669"/>
    <property type="project" value="UniProtKB-KW"/>
</dbReference>
<evidence type="ECO:0000256" key="3">
    <source>
        <dbReference type="ARBA" id="ARBA00022552"/>
    </source>
</evidence>
<evidence type="ECO:0000313" key="9">
    <source>
        <dbReference type="Proteomes" id="UP000663866"/>
    </source>
</evidence>
<keyword evidence="9" id="KW-1185">Reference proteome</keyword>
<name>A0A816ZDM5_9BILA</name>
<dbReference type="EMBL" id="CAJOBG010004347">
    <property type="protein sequence ID" value="CAF4106548.1"/>
    <property type="molecule type" value="Genomic_DNA"/>
</dbReference>
<comment type="similarity">
    <text evidence="2">Belongs to the RRP1 family.</text>
</comment>
<dbReference type="GO" id="GO:0030688">
    <property type="term" value="C:preribosome, small subunit precursor"/>
    <property type="evidence" value="ECO:0007669"/>
    <property type="project" value="InterPro"/>
</dbReference>
<dbReference type="Pfam" id="PF05997">
    <property type="entry name" value="Nop52"/>
    <property type="match status" value="1"/>
</dbReference>
<dbReference type="PANTHER" id="PTHR13026:SF0">
    <property type="entry name" value="RIBOSOMAL RNA PROCESSING 1B"/>
    <property type="match status" value="1"/>
</dbReference>
<keyword evidence="3" id="KW-0698">rRNA processing</keyword>
<feature type="compositionally biased region" description="Basic and acidic residues" evidence="5">
    <location>
        <begin position="362"/>
        <end position="375"/>
    </location>
</feature>
<accession>A0A816ZDM5</accession>
<dbReference type="GO" id="GO:0005634">
    <property type="term" value="C:nucleus"/>
    <property type="evidence" value="ECO:0007669"/>
    <property type="project" value="UniProtKB-SubCell"/>
</dbReference>
<sequence>MSRKANYNNEQESVEIEPERLLVHKLVDSSKAQRTKAIERLKSWINARTLNPASFFTYDDLIKIWKGLYYNMWMADKPILQEQLATEISSWIHEFRDNDQACLYIDAGFATFAREWWGIDRWRLSKFMTFVRYFLRESFMFLKNLKWLKADVLKFTKMLRQNVLSANGNRSCDGLKLHVTDIYLEELAQVAGVVLKPKRLILLLSPFFNILKTSDNEVLVKHVYKNLFIQIIQFSDVGIDPEAEEEMEAIQAFGRQAIEEEMETNNENDEQEEIALQFDYKLLSAKLVKVAKVENCKQRNRKQIYELARKFDALSRGIYPLSDERLPEVFESNRLSCEVDVNTLREFQKDLGELGHKKKSKTKPEEIDQLLEKYDIKKRRKKHRGKGGSKKKQQQKNGDDQ</sequence>
<evidence type="ECO:0000313" key="6">
    <source>
        <dbReference type="EMBL" id="CAF2199482.1"/>
    </source>
</evidence>
<dbReference type="InterPro" id="IPR010301">
    <property type="entry name" value="RRP1"/>
</dbReference>
<keyword evidence="4" id="KW-0539">Nucleus</keyword>
<dbReference type="Proteomes" id="UP000663866">
    <property type="component" value="Unassembled WGS sequence"/>
</dbReference>
<evidence type="ECO:0000256" key="5">
    <source>
        <dbReference type="SAM" id="MobiDB-lite"/>
    </source>
</evidence>
<evidence type="ECO:0000313" key="8">
    <source>
        <dbReference type="Proteomes" id="UP000663856"/>
    </source>
</evidence>
<dbReference type="PANTHER" id="PTHR13026">
    <property type="entry name" value="NNP-1 PROTEIN NOVEL NUCLEAR PROTEIN 1 NOP52"/>
    <property type="match status" value="1"/>
</dbReference>
<feature type="compositionally biased region" description="Basic residues" evidence="5">
    <location>
        <begin position="376"/>
        <end position="394"/>
    </location>
</feature>